<protein>
    <recommendedName>
        <fullName evidence="3">YncE family protein</fullName>
    </recommendedName>
</protein>
<evidence type="ECO:0000313" key="2">
    <source>
        <dbReference type="Proteomes" id="UP000192796"/>
    </source>
</evidence>
<dbReference type="Proteomes" id="UP000192796">
    <property type="component" value="Unassembled WGS sequence"/>
</dbReference>
<proteinExistence type="predicted"/>
<sequence>MGKLKEVSAFTLFLIFCFFIISCATNQGKSKTAESSTMLPAVKALTLKTTIGLPKVKGGFDLMATDVKGQRLFLSAEDNHSLEVIDLKAGKPLQSIPGFNEPKWVVYRPESNRIYVSTGGDGKVTVLDGASYKPVKSFSFKEKCNNLRYDTATRQLFVGVGNTFGSIGIIDVTKDKIETEISLSDFPKQFELDEKLIYVNIPSKNCIDVVDRKVGKVVASWPVTQSNQNVPMAFDQIHKRLFIACEPGKFIVYAVETGKPLTDFTINKNADGIYYDAKRSLIYVSCAEGYIDVIKQKDADHYEMIDKMTTAKGAGTSLYSPMLDQLFLAVPESENQPAQLRVYEPNK</sequence>
<gene>
    <name evidence="1" type="ORF">A3860_34505</name>
</gene>
<dbReference type="InterPro" id="IPR051200">
    <property type="entry name" value="Host-pathogen_enzymatic-act"/>
</dbReference>
<dbReference type="PANTHER" id="PTHR47197">
    <property type="entry name" value="PROTEIN NIRF"/>
    <property type="match status" value="1"/>
</dbReference>
<dbReference type="PANTHER" id="PTHR47197:SF3">
    <property type="entry name" value="DIHYDRO-HEME D1 DEHYDROGENASE"/>
    <property type="match status" value="1"/>
</dbReference>
<keyword evidence="2" id="KW-1185">Reference proteome</keyword>
<dbReference type="InterPro" id="IPR015943">
    <property type="entry name" value="WD40/YVTN_repeat-like_dom_sf"/>
</dbReference>
<dbReference type="SUPFAM" id="SSF50969">
    <property type="entry name" value="YVTN repeat-like/Quinoprotein amine dehydrogenase"/>
    <property type="match status" value="1"/>
</dbReference>
<dbReference type="AlphaFoldDB" id="A0A1V9FPC1"/>
<organism evidence="1 2">
    <name type="scientific">Niastella vici</name>
    <dbReference type="NCBI Taxonomy" id="1703345"/>
    <lineage>
        <taxon>Bacteria</taxon>
        <taxon>Pseudomonadati</taxon>
        <taxon>Bacteroidota</taxon>
        <taxon>Chitinophagia</taxon>
        <taxon>Chitinophagales</taxon>
        <taxon>Chitinophagaceae</taxon>
        <taxon>Niastella</taxon>
    </lineage>
</organism>
<dbReference type="OrthoDB" id="7510834at2"/>
<dbReference type="RefSeq" id="WP_081153529.1">
    <property type="nucleotide sequence ID" value="NZ_LVYD01000065.1"/>
</dbReference>
<reference evidence="1 2" key="1">
    <citation type="submission" date="2016-03" db="EMBL/GenBank/DDBJ databases">
        <title>Niastella vici sp. nov., isolated from farmland soil.</title>
        <authorList>
            <person name="Chen L."/>
            <person name="Wang D."/>
            <person name="Yang S."/>
            <person name="Wang G."/>
        </authorList>
    </citation>
    <scope>NUCLEOTIDE SEQUENCE [LARGE SCALE GENOMIC DNA]</scope>
    <source>
        <strain evidence="1 2">DJ57</strain>
    </source>
</reference>
<name>A0A1V9FPC1_9BACT</name>
<comment type="caution">
    <text evidence="1">The sequence shown here is derived from an EMBL/GenBank/DDBJ whole genome shotgun (WGS) entry which is preliminary data.</text>
</comment>
<evidence type="ECO:0000313" key="1">
    <source>
        <dbReference type="EMBL" id="OQP60193.1"/>
    </source>
</evidence>
<dbReference type="PROSITE" id="PS51257">
    <property type="entry name" value="PROKAR_LIPOPROTEIN"/>
    <property type="match status" value="1"/>
</dbReference>
<dbReference type="InterPro" id="IPR011044">
    <property type="entry name" value="Quino_amine_DH_bsu"/>
</dbReference>
<dbReference type="Gene3D" id="2.130.10.10">
    <property type="entry name" value="YVTN repeat-like/Quinoprotein amine dehydrogenase"/>
    <property type="match status" value="2"/>
</dbReference>
<accession>A0A1V9FPC1</accession>
<dbReference type="EMBL" id="LVYD01000065">
    <property type="protein sequence ID" value="OQP60193.1"/>
    <property type="molecule type" value="Genomic_DNA"/>
</dbReference>
<dbReference type="STRING" id="1703345.A3860_34505"/>
<evidence type="ECO:0008006" key="3">
    <source>
        <dbReference type="Google" id="ProtNLM"/>
    </source>
</evidence>